<dbReference type="KEGG" id="nvn:NVIE_2542"/>
<evidence type="ECO:0000313" key="2">
    <source>
        <dbReference type="Proteomes" id="UP000027093"/>
    </source>
</evidence>
<dbReference type="HOGENOM" id="CLU_3003281_0_0_2"/>
<keyword evidence="2" id="KW-1185">Reference proteome</keyword>
<dbReference type="Proteomes" id="UP000027093">
    <property type="component" value="Chromosome"/>
</dbReference>
<dbReference type="AlphaFoldDB" id="A0A060HUH3"/>
<dbReference type="EMBL" id="CP007536">
    <property type="protein sequence ID" value="AIC16752.1"/>
    <property type="molecule type" value="Genomic_DNA"/>
</dbReference>
<sequence length="56" mass="6675">MPLSLSFWLASRLLLLIYERGMRGFQLKQFTLQSLYSKTAKMWVSASDLQKHREIR</sequence>
<accession>A0A060HUH3</accession>
<proteinExistence type="predicted"/>
<reference evidence="1 2" key="1">
    <citation type="journal article" date="2014" name="Int. J. Syst. Evol. Microbiol.">
        <title>Nitrososphaera viennensis gen. nov., sp. nov., an aerobic and mesophilic, ammonia-oxidizing archaeon from soil and a member of the archaeal phylum Thaumarchaeota.</title>
        <authorList>
            <person name="Stieglmeier M."/>
            <person name="Klingl A."/>
            <person name="Alves R.J."/>
            <person name="Rittmann S.K."/>
            <person name="Melcher M."/>
            <person name="Leisch N."/>
            <person name="Schleper C."/>
        </authorList>
    </citation>
    <scope>NUCLEOTIDE SEQUENCE [LARGE SCALE GENOMIC DNA]</scope>
    <source>
        <strain evidence="1">EN76</strain>
    </source>
</reference>
<protein>
    <submittedName>
        <fullName evidence="1">Uncharacterized protein</fullName>
    </submittedName>
</protein>
<organism evidence="1 2">
    <name type="scientific">Nitrososphaera viennensis EN76</name>
    <dbReference type="NCBI Taxonomy" id="926571"/>
    <lineage>
        <taxon>Archaea</taxon>
        <taxon>Nitrososphaerota</taxon>
        <taxon>Nitrososphaeria</taxon>
        <taxon>Nitrososphaerales</taxon>
        <taxon>Nitrososphaeraceae</taxon>
        <taxon>Nitrososphaera</taxon>
    </lineage>
</organism>
<evidence type="ECO:0000313" key="1">
    <source>
        <dbReference type="EMBL" id="AIC16752.1"/>
    </source>
</evidence>
<gene>
    <name evidence="1" type="ORF">NVIE_2542</name>
</gene>
<name>A0A060HUH3_9ARCH</name>